<feature type="transmembrane region" description="Helical" evidence="2">
    <location>
        <begin position="17"/>
        <end position="37"/>
    </location>
</feature>
<accession>A0A3P3XSP4</accession>
<feature type="compositionally biased region" description="Low complexity" evidence="1">
    <location>
        <begin position="119"/>
        <end position="153"/>
    </location>
</feature>
<feature type="compositionally biased region" description="Basic and acidic residues" evidence="1">
    <location>
        <begin position="69"/>
        <end position="78"/>
    </location>
</feature>
<keyword evidence="2" id="KW-0472">Membrane</keyword>
<gene>
    <name evidence="3" type="ORF">SPIRO4BDMA_50438</name>
</gene>
<feature type="region of interest" description="Disordered" evidence="1">
    <location>
        <begin position="63"/>
        <end position="158"/>
    </location>
</feature>
<evidence type="ECO:0000313" key="3">
    <source>
        <dbReference type="EMBL" id="SLM18923.1"/>
    </source>
</evidence>
<protein>
    <recommendedName>
        <fullName evidence="4">TonB C-terminal domain-containing protein</fullName>
    </recommendedName>
</protein>
<organism evidence="3">
    <name type="scientific">uncultured spirochete</name>
    <dbReference type="NCBI Taxonomy" id="156406"/>
    <lineage>
        <taxon>Bacteria</taxon>
        <taxon>Pseudomonadati</taxon>
        <taxon>Spirochaetota</taxon>
        <taxon>Spirochaetia</taxon>
        <taxon>Spirochaetales</taxon>
        <taxon>environmental samples</taxon>
    </lineage>
</organism>
<dbReference type="Gene3D" id="3.30.1150.10">
    <property type="match status" value="1"/>
</dbReference>
<evidence type="ECO:0000256" key="1">
    <source>
        <dbReference type="SAM" id="MobiDB-lite"/>
    </source>
</evidence>
<proteinExistence type="predicted"/>
<sequence length="337" mass="36359">MTEAHTYAEREQRKRTIISYAIALGLYALLFGAGFLFDLFHPQNLDFSNKTLIVNIQGPVLNDVGKGSPVEKKEEAVVAEKPAPPPPPAPKQQTPVAAQPAPVTPAPAPEAEPTPAPVVPAVQEPVTPWTPGERGPGSRISSSESSVLSPGEGQVPWGTGEAVRITKAEKGNTVETTLGGSSETVGQSLYVPIYLNMPLPSVVPAGLFNAIPNEIIPPSTLIASAESRKRAFLNYYTKSGNEYRLTNAVPLEVREKLWGILEDAGYNAEQADYKTGRTLNPVVIGFSVTKDRQLRGVELLQSSGDSDIDASVLYGFKRASFWNKSGETIQGRFVYRF</sequence>
<keyword evidence="2" id="KW-1133">Transmembrane helix</keyword>
<feature type="compositionally biased region" description="Low complexity" evidence="1">
    <location>
        <begin position="91"/>
        <end position="101"/>
    </location>
</feature>
<keyword evidence="2" id="KW-0812">Transmembrane</keyword>
<evidence type="ECO:0000256" key="2">
    <source>
        <dbReference type="SAM" id="Phobius"/>
    </source>
</evidence>
<dbReference type="AlphaFoldDB" id="A0A3P3XSP4"/>
<reference evidence="3" key="1">
    <citation type="submission" date="2017-02" db="EMBL/GenBank/DDBJ databases">
        <authorList>
            <person name="Regsiter A."/>
            <person name="William W."/>
        </authorList>
    </citation>
    <scope>NUCLEOTIDE SEQUENCE</scope>
    <source>
        <strain evidence="3">BdmA 4</strain>
    </source>
</reference>
<name>A0A3P3XSP4_9SPIR</name>
<dbReference type="EMBL" id="FWDO01000005">
    <property type="protein sequence ID" value="SLM18923.1"/>
    <property type="molecule type" value="Genomic_DNA"/>
</dbReference>
<feature type="compositionally biased region" description="Pro residues" evidence="1">
    <location>
        <begin position="102"/>
        <end position="118"/>
    </location>
</feature>
<evidence type="ECO:0008006" key="4">
    <source>
        <dbReference type="Google" id="ProtNLM"/>
    </source>
</evidence>